<keyword evidence="3" id="KW-0732">Signal</keyword>
<evidence type="ECO:0000256" key="2">
    <source>
        <dbReference type="SAM" id="Phobius"/>
    </source>
</evidence>
<evidence type="ECO:0000256" key="1">
    <source>
        <dbReference type="SAM" id="MobiDB-lite"/>
    </source>
</evidence>
<dbReference type="PANTHER" id="PTHR45710">
    <property type="entry name" value="C-TYPE LECTIN DOMAIN-CONTAINING PROTEIN 180"/>
    <property type="match status" value="1"/>
</dbReference>
<dbReference type="InterPro" id="IPR016186">
    <property type="entry name" value="C-type_lectin-like/link_sf"/>
</dbReference>
<evidence type="ECO:0000256" key="3">
    <source>
        <dbReference type="SAM" id="SignalP"/>
    </source>
</evidence>
<accession>A0ABP0GKX7</accession>
<feature type="compositionally biased region" description="Low complexity" evidence="1">
    <location>
        <begin position="479"/>
        <end position="492"/>
    </location>
</feature>
<feature type="compositionally biased region" description="Basic and acidic residues" evidence="1">
    <location>
        <begin position="469"/>
        <end position="478"/>
    </location>
</feature>
<protein>
    <recommendedName>
        <fullName evidence="4">C-type lectin domain-containing protein</fullName>
    </recommendedName>
</protein>
<dbReference type="CDD" id="cd00037">
    <property type="entry name" value="CLECT"/>
    <property type="match status" value="2"/>
</dbReference>
<evidence type="ECO:0000313" key="5">
    <source>
        <dbReference type="EMBL" id="CAK8691653.1"/>
    </source>
</evidence>
<feature type="domain" description="C-type lectin" evidence="4">
    <location>
        <begin position="43"/>
        <end position="160"/>
    </location>
</feature>
<organism evidence="5 6">
    <name type="scientific">Clavelina lepadiformis</name>
    <name type="common">Light-bulb sea squirt</name>
    <name type="synonym">Ascidia lepadiformis</name>
    <dbReference type="NCBI Taxonomy" id="159417"/>
    <lineage>
        <taxon>Eukaryota</taxon>
        <taxon>Metazoa</taxon>
        <taxon>Chordata</taxon>
        <taxon>Tunicata</taxon>
        <taxon>Ascidiacea</taxon>
        <taxon>Aplousobranchia</taxon>
        <taxon>Clavelinidae</taxon>
        <taxon>Clavelina</taxon>
    </lineage>
</organism>
<evidence type="ECO:0000313" key="6">
    <source>
        <dbReference type="Proteomes" id="UP001642483"/>
    </source>
</evidence>
<keyword evidence="2" id="KW-0812">Transmembrane</keyword>
<dbReference type="SUPFAM" id="SSF56436">
    <property type="entry name" value="C-type lectin-like"/>
    <property type="match status" value="2"/>
</dbReference>
<feature type="region of interest" description="Disordered" evidence="1">
    <location>
        <begin position="455"/>
        <end position="514"/>
    </location>
</feature>
<dbReference type="InterPro" id="IPR001304">
    <property type="entry name" value="C-type_lectin-like"/>
</dbReference>
<dbReference type="PROSITE" id="PS50041">
    <property type="entry name" value="C_TYPE_LECTIN_2"/>
    <property type="match status" value="1"/>
</dbReference>
<feature type="transmembrane region" description="Helical" evidence="2">
    <location>
        <begin position="340"/>
        <end position="362"/>
    </location>
</feature>
<gene>
    <name evidence="5" type="ORF">CVLEPA_LOCUS24416</name>
</gene>
<name>A0ABP0GKX7_CLALP</name>
<keyword evidence="6" id="KW-1185">Reference proteome</keyword>
<sequence length="558" mass="62455">MLKICVFLLTCWIHLNYFRQTLANECPGSFLSLGTLINGKLQNDGICYFLRNEFKDQSTAFAWCRSNFRGYLARISDLEEFEAIARNIGTNTDFIWFDLKCDVTNCTWSDGSYVGDATLQRRLESSGRVGCGALKNTEQTDRYTKWELESCSAYHPFLCQVDQVIQDFDNCGENNSFAFNGKCFELLKTRLNWEDAKQACARRHADLAGLDTQELAILTANYMNSESITESVWIKSLNSSPMSEFSQGLFMSRGSGAAEFVDEHTGWFTRTSISRTRQIFALCETGDPPVTLATTAATTQPTTLDANRKENNSYNSTKETTTLVITTWETASSSAPVSAIIVPVVVSMFVFILLICAAILFFKPQSMSQTCESFGKCNWLHRKSNTPDLIPPITASESEFFARNGRRSDRVNRSDHSYFQIAGPAGENVYASIDSNPVESDQTYAQIESRHVIEDRTSPLSYAEGQAPEQRERNESSRSRTNTTITTVSANNPAYDANEMKPLKSPPSDGATGNFAQVNYASLQLSPDEDALASSSVQYARLFLYDEDEKYQEEQPKS</sequence>
<dbReference type="Proteomes" id="UP001642483">
    <property type="component" value="Unassembled WGS sequence"/>
</dbReference>
<dbReference type="EMBL" id="CAWYQH010000119">
    <property type="protein sequence ID" value="CAK8691653.1"/>
    <property type="molecule type" value="Genomic_DNA"/>
</dbReference>
<feature type="signal peptide" evidence="3">
    <location>
        <begin position="1"/>
        <end position="23"/>
    </location>
</feature>
<dbReference type="PANTHER" id="PTHR45710:SF26">
    <property type="entry name" value="RH26557P"/>
    <property type="match status" value="1"/>
</dbReference>
<dbReference type="InterPro" id="IPR050828">
    <property type="entry name" value="C-type_lectin/matrix_domain"/>
</dbReference>
<reference evidence="5 6" key="1">
    <citation type="submission" date="2024-02" db="EMBL/GenBank/DDBJ databases">
        <authorList>
            <person name="Daric V."/>
            <person name="Darras S."/>
        </authorList>
    </citation>
    <scope>NUCLEOTIDE SEQUENCE [LARGE SCALE GENOMIC DNA]</scope>
</reference>
<proteinExistence type="predicted"/>
<feature type="chain" id="PRO_5046885299" description="C-type lectin domain-containing protein" evidence="3">
    <location>
        <begin position="24"/>
        <end position="558"/>
    </location>
</feature>
<keyword evidence="2" id="KW-0472">Membrane</keyword>
<dbReference type="Pfam" id="PF00059">
    <property type="entry name" value="Lectin_C"/>
    <property type="match status" value="1"/>
</dbReference>
<dbReference type="Gene3D" id="3.10.100.10">
    <property type="entry name" value="Mannose-Binding Protein A, subunit A"/>
    <property type="match status" value="2"/>
</dbReference>
<comment type="caution">
    <text evidence="5">The sequence shown here is derived from an EMBL/GenBank/DDBJ whole genome shotgun (WGS) entry which is preliminary data.</text>
</comment>
<dbReference type="InterPro" id="IPR016187">
    <property type="entry name" value="CTDL_fold"/>
</dbReference>
<dbReference type="SMART" id="SM00034">
    <property type="entry name" value="CLECT"/>
    <property type="match status" value="2"/>
</dbReference>
<keyword evidence="2" id="KW-1133">Transmembrane helix</keyword>
<evidence type="ECO:0000259" key="4">
    <source>
        <dbReference type="PROSITE" id="PS50041"/>
    </source>
</evidence>